<organism evidence="1 2">
    <name type="scientific">Nicotiana tabacum</name>
    <name type="common">Common tobacco</name>
    <dbReference type="NCBI Taxonomy" id="4097"/>
    <lineage>
        <taxon>Eukaryota</taxon>
        <taxon>Viridiplantae</taxon>
        <taxon>Streptophyta</taxon>
        <taxon>Embryophyta</taxon>
        <taxon>Tracheophyta</taxon>
        <taxon>Spermatophyta</taxon>
        <taxon>Magnoliopsida</taxon>
        <taxon>eudicotyledons</taxon>
        <taxon>Gunneridae</taxon>
        <taxon>Pentapetalae</taxon>
        <taxon>asterids</taxon>
        <taxon>lamiids</taxon>
        <taxon>Solanales</taxon>
        <taxon>Solanaceae</taxon>
        <taxon>Nicotianoideae</taxon>
        <taxon>Nicotianeae</taxon>
        <taxon>Nicotiana</taxon>
    </lineage>
</organism>
<dbReference type="RefSeq" id="XP_075103851.1">
    <property type="nucleotide sequence ID" value="XM_075247750.1"/>
</dbReference>
<keyword evidence="1" id="KW-1185">Reference proteome</keyword>
<gene>
    <name evidence="2" type="primary">LOC142178409</name>
</gene>
<evidence type="ECO:0000313" key="2">
    <source>
        <dbReference type="RefSeq" id="XP_075103851.1"/>
    </source>
</evidence>
<reference evidence="2" key="2">
    <citation type="submission" date="2025-08" db="UniProtKB">
        <authorList>
            <consortium name="RefSeq"/>
        </authorList>
    </citation>
    <scope>IDENTIFICATION</scope>
    <source>
        <tissue evidence="2">Leaf</tissue>
    </source>
</reference>
<proteinExistence type="predicted"/>
<protein>
    <submittedName>
        <fullName evidence="2">Uncharacterized protein LOC142178409</fullName>
    </submittedName>
</protein>
<dbReference type="Proteomes" id="UP000790787">
    <property type="component" value="Chromosome 24"/>
</dbReference>
<accession>A0AC58U2Y7</accession>
<reference evidence="1" key="1">
    <citation type="journal article" date="2014" name="Nat. Commun.">
        <title>The tobacco genome sequence and its comparison with those of tomato and potato.</title>
        <authorList>
            <person name="Sierro N."/>
            <person name="Battey J.N."/>
            <person name="Ouadi S."/>
            <person name="Bakaher N."/>
            <person name="Bovet L."/>
            <person name="Willig A."/>
            <person name="Goepfert S."/>
            <person name="Peitsch M.C."/>
            <person name="Ivanov N.V."/>
        </authorList>
    </citation>
    <scope>NUCLEOTIDE SEQUENCE [LARGE SCALE GENOMIC DNA]</scope>
</reference>
<evidence type="ECO:0000313" key="1">
    <source>
        <dbReference type="Proteomes" id="UP000790787"/>
    </source>
</evidence>
<sequence>MVYEGHWDEEKIREIFPDDLATYILENMKPRVLSDVLDKPVWMLESRGVFCVKSTWKYLRRRHELCNAYRKIWVKGLPFKIAFFMWKVWKNKLPLDDFFRRLGYLIASKCWCSYNASFAICDSVRIVEEEKEQLQEARYSDISHKRPDIQNMIEKHTSTLKYSKVLWEFPNQGWIKVNTDGTSMGNPGRSSIGFVLRNEEGDIVHYDDTVFC</sequence>
<name>A0AC58U2Y7_TOBAC</name>